<keyword evidence="9" id="KW-1185">Reference proteome</keyword>
<keyword evidence="2 6" id="KW-0812">Transmembrane</keyword>
<feature type="compositionally biased region" description="Basic residues" evidence="5">
    <location>
        <begin position="159"/>
        <end position="168"/>
    </location>
</feature>
<dbReference type="GO" id="GO:0016020">
    <property type="term" value="C:membrane"/>
    <property type="evidence" value="ECO:0007669"/>
    <property type="project" value="UniProtKB-SubCell"/>
</dbReference>
<dbReference type="FunCoup" id="D8SNL0">
    <property type="interactions" value="3442"/>
</dbReference>
<evidence type="ECO:0000256" key="2">
    <source>
        <dbReference type="ARBA" id="ARBA00022692"/>
    </source>
</evidence>
<dbReference type="Gramene" id="EFJ14190">
    <property type="protein sequence ID" value="EFJ14190"/>
    <property type="gene ID" value="SELMODRAFT_424034"/>
</dbReference>
<evidence type="ECO:0000256" key="3">
    <source>
        <dbReference type="ARBA" id="ARBA00022989"/>
    </source>
</evidence>
<dbReference type="EMBL" id="GL377629">
    <property type="protein sequence ID" value="EFJ14190.1"/>
    <property type="molecule type" value="Genomic_DNA"/>
</dbReference>
<dbReference type="GO" id="GO:0071577">
    <property type="term" value="P:zinc ion transmembrane transport"/>
    <property type="evidence" value="ECO:0000318"/>
    <property type="project" value="GO_Central"/>
</dbReference>
<keyword evidence="4 6" id="KW-0472">Membrane</keyword>
<organism evidence="9">
    <name type="scientific">Selaginella moellendorffii</name>
    <name type="common">Spikemoss</name>
    <dbReference type="NCBI Taxonomy" id="88036"/>
    <lineage>
        <taxon>Eukaryota</taxon>
        <taxon>Viridiplantae</taxon>
        <taxon>Streptophyta</taxon>
        <taxon>Embryophyta</taxon>
        <taxon>Tracheophyta</taxon>
        <taxon>Lycopodiopsida</taxon>
        <taxon>Selaginellales</taxon>
        <taxon>Selaginellaceae</taxon>
        <taxon>Selaginella</taxon>
    </lineage>
</organism>
<dbReference type="eggNOG" id="KOG2693">
    <property type="taxonomic scope" value="Eukaryota"/>
</dbReference>
<name>D8SNL0_SELML</name>
<feature type="transmembrane region" description="Helical" evidence="6">
    <location>
        <begin position="325"/>
        <end position="347"/>
    </location>
</feature>
<evidence type="ECO:0000313" key="8">
    <source>
        <dbReference type="EMBL" id="EFJ14190.1"/>
    </source>
</evidence>
<dbReference type="AlphaFoldDB" id="D8SNL0"/>
<protein>
    <recommendedName>
        <fullName evidence="10">ZIP family transporter</fullName>
    </recommendedName>
</protein>
<feature type="region of interest" description="Disordered" evidence="5">
    <location>
        <begin position="25"/>
        <end position="59"/>
    </location>
</feature>
<evidence type="ECO:0000256" key="6">
    <source>
        <dbReference type="SAM" id="Phobius"/>
    </source>
</evidence>
<feature type="signal peptide" evidence="7">
    <location>
        <begin position="1"/>
        <end position="17"/>
    </location>
</feature>
<dbReference type="InParanoid" id="D8SNL0"/>
<dbReference type="Proteomes" id="UP000001514">
    <property type="component" value="Unassembled WGS sequence"/>
</dbReference>
<gene>
    <name evidence="8" type="ORF">SELMODRAFT_424034</name>
</gene>
<dbReference type="OrthoDB" id="200954at2759"/>
<dbReference type="HOGENOM" id="CLU_015114_0_1_1"/>
<dbReference type="GO" id="GO:0005385">
    <property type="term" value="F:zinc ion transmembrane transporter activity"/>
    <property type="evidence" value="ECO:0000318"/>
    <property type="project" value="GO_Central"/>
</dbReference>
<feature type="region of interest" description="Disordered" evidence="5">
    <location>
        <begin position="154"/>
        <end position="177"/>
    </location>
</feature>
<evidence type="ECO:0000256" key="1">
    <source>
        <dbReference type="ARBA" id="ARBA00004141"/>
    </source>
</evidence>
<dbReference type="KEGG" id="smo:SELMODRAFT_424034"/>
<dbReference type="STRING" id="88036.D8SNL0"/>
<dbReference type="Pfam" id="PF02535">
    <property type="entry name" value="Zip"/>
    <property type="match status" value="1"/>
</dbReference>
<dbReference type="InterPro" id="IPR003689">
    <property type="entry name" value="ZIP"/>
</dbReference>
<evidence type="ECO:0000313" key="9">
    <source>
        <dbReference type="Proteomes" id="UP000001514"/>
    </source>
</evidence>
<sequence length="406" mass="43625">MERASLVLLVVVSAARGSLLASAHEHEHSHSCSHGGHHHSRDHAHSHSSHDHHHDDHSLLPEELAEEEDLKRFGFGSSVFEDSRSELSKFELWTYAMGSSLLVSLVSLICLATVPLISSKGPPPANFVNTLAAFGGGAMMGDAFLHQLPHAFGDSSHSTHSHSHSHHSHDHDNGGHAHSLKEISTGLCVLAGILLFFMVEKIVRYVEEHGFQTSHSHHHHPKKNDGNAPDCDKSSETEKIPPKNSKKKKAQKNADGSKLVLGYLNLFSDGVHNFTDGMAIGAAFLLYGTKGGWSRTFFLLVHELPQEVGDFGILVRSGFTVFKALAFNFLSALVALAGTAVALVFGANPEQSSVIEAFTAGGFLYISLAGVIPEMHQQGSSIKSTLLQLFALTCGIGTAVAISIAE</sequence>
<proteinExistence type="predicted"/>
<comment type="subcellular location">
    <subcellularLocation>
        <location evidence="1">Membrane</location>
        <topology evidence="1">Multi-pass membrane protein</topology>
    </subcellularLocation>
</comment>
<feature type="transmembrane region" description="Helical" evidence="6">
    <location>
        <begin position="385"/>
        <end position="405"/>
    </location>
</feature>
<feature type="compositionally biased region" description="Basic and acidic residues" evidence="5">
    <location>
        <begin position="43"/>
        <end position="59"/>
    </location>
</feature>
<feature type="region of interest" description="Disordered" evidence="5">
    <location>
        <begin position="214"/>
        <end position="252"/>
    </location>
</feature>
<dbReference type="PANTHER" id="PTHR16950:SF16">
    <property type="entry name" value="ZINC TRANSPORTER ZIP13"/>
    <property type="match status" value="1"/>
</dbReference>
<dbReference type="PANTHER" id="PTHR16950">
    <property type="entry name" value="ZINC TRANSPORTER SLC39A7 HISTIDINE-RICH MEMBRANE PROTEIN KE4"/>
    <property type="match status" value="1"/>
</dbReference>
<evidence type="ECO:0000256" key="5">
    <source>
        <dbReference type="SAM" id="MobiDB-lite"/>
    </source>
</evidence>
<reference evidence="8 9" key="1">
    <citation type="journal article" date="2011" name="Science">
        <title>The Selaginella genome identifies genetic changes associated with the evolution of vascular plants.</title>
        <authorList>
            <person name="Banks J.A."/>
            <person name="Nishiyama T."/>
            <person name="Hasebe M."/>
            <person name="Bowman J.L."/>
            <person name="Gribskov M."/>
            <person name="dePamphilis C."/>
            <person name="Albert V.A."/>
            <person name="Aono N."/>
            <person name="Aoyama T."/>
            <person name="Ambrose B.A."/>
            <person name="Ashton N.W."/>
            <person name="Axtell M.J."/>
            <person name="Barker E."/>
            <person name="Barker M.S."/>
            <person name="Bennetzen J.L."/>
            <person name="Bonawitz N.D."/>
            <person name="Chapple C."/>
            <person name="Cheng C."/>
            <person name="Correa L.G."/>
            <person name="Dacre M."/>
            <person name="DeBarry J."/>
            <person name="Dreyer I."/>
            <person name="Elias M."/>
            <person name="Engstrom E.M."/>
            <person name="Estelle M."/>
            <person name="Feng L."/>
            <person name="Finet C."/>
            <person name="Floyd S.K."/>
            <person name="Frommer W.B."/>
            <person name="Fujita T."/>
            <person name="Gramzow L."/>
            <person name="Gutensohn M."/>
            <person name="Harholt J."/>
            <person name="Hattori M."/>
            <person name="Heyl A."/>
            <person name="Hirai T."/>
            <person name="Hiwatashi Y."/>
            <person name="Ishikawa M."/>
            <person name="Iwata M."/>
            <person name="Karol K.G."/>
            <person name="Koehler B."/>
            <person name="Kolukisaoglu U."/>
            <person name="Kubo M."/>
            <person name="Kurata T."/>
            <person name="Lalonde S."/>
            <person name="Li K."/>
            <person name="Li Y."/>
            <person name="Litt A."/>
            <person name="Lyons E."/>
            <person name="Manning G."/>
            <person name="Maruyama T."/>
            <person name="Michael T.P."/>
            <person name="Mikami K."/>
            <person name="Miyazaki S."/>
            <person name="Morinaga S."/>
            <person name="Murata T."/>
            <person name="Mueller-Roeber B."/>
            <person name="Nelson D.R."/>
            <person name="Obara M."/>
            <person name="Oguri Y."/>
            <person name="Olmstead R.G."/>
            <person name="Onodera N."/>
            <person name="Petersen B.L."/>
            <person name="Pils B."/>
            <person name="Prigge M."/>
            <person name="Rensing S.A."/>
            <person name="Riano-Pachon D.M."/>
            <person name="Roberts A.W."/>
            <person name="Sato Y."/>
            <person name="Scheller H.V."/>
            <person name="Schulz B."/>
            <person name="Schulz C."/>
            <person name="Shakirov E.V."/>
            <person name="Shibagaki N."/>
            <person name="Shinohara N."/>
            <person name="Shippen D.E."/>
            <person name="Soerensen I."/>
            <person name="Sotooka R."/>
            <person name="Sugimoto N."/>
            <person name="Sugita M."/>
            <person name="Sumikawa N."/>
            <person name="Tanurdzic M."/>
            <person name="Theissen G."/>
            <person name="Ulvskov P."/>
            <person name="Wakazuki S."/>
            <person name="Weng J.K."/>
            <person name="Willats W.W."/>
            <person name="Wipf D."/>
            <person name="Wolf P.G."/>
            <person name="Yang L."/>
            <person name="Zimmer A.D."/>
            <person name="Zhu Q."/>
            <person name="Mitros T."/>
            <person name="Hellsten U."/>
            <person name="Loque D."/>
            <person name="Otillar R."/>
            <person name="Salamov A."/>
            <person name="Schmutz J."/>
            <person name="Shapiro H."/>
            <person name="Lindquist E."/>
            <person name="Lucas S."/>
            <person name="Rokhsar D."/>
            <person name="Grigoriev I.V."/>
        </authorList>
    </citation>
    <scope>NUCLEOTIDE SEQUENCE [LARGE SCALE GENOMIC DNA]</scope>
</reference>
<accession>D8SNL0</accession>
<feature type="compositionally biased region" description="Basic and acidic residues" evidence="5">
    <location>
        <begin position="230"/>
        <end position="241"/>
    </location>
</feature>
<evidence type="ECO:0008006" key="10">
    <source>
        <dbReference type="Google" id="ProtNLM"/>
    </source>
</evidence>
<evidence type="ECO:0000256" key="7">
    <source>
        <dbReference type="SAM" id="SignalP"/>
    </source>
</evidence>
<dbReference type="OMA" id="DFHHHGH"/>
<feature type="transmembrane region" description="Helical" evidence="6">
    <location>
        <begin position="353"/>
        <end position="373"/>
    </location>
</feature>
<keyword evidence="7" id="KW-0732">Signal</keyword>
<evidence type="ECO:0000256" key="4">
    <source>
        <dbReference type="ARBA" id="ARBA00023136"/>
    </source>
</evidence>
<keyword evidence="3 6" id="KW-1133">Transmembrane helix</keyword>
<feature type="chain" id="PRO_5003122884" description="ZIP family transporter" evidence="7">
    <location>
        <begin position="18"/>
        <end position="406"/>
    </location>
</feature>
<dbReference type="GO" id="GO:0006882">
    <property type="term" value="P:intracellular zinc ion homeostasis"/>
    <property type="evidence" value="ECO:0000318"/>
    <property type="project" value="GO_Central"/>
</dbReference>